<evidence type="ECO:0000313" key="1">
    <source>
        <dbReference type="EMBL" id="KYP46635.1"/>
    </source>
</evidence>
<dbReference type="Gramene" id="C.cajan_31258.t">
    <property type="protein sequence ID" value="C.cajan_31258.t"/>
    <property type="gene ID" value="C.cajan_31258"/>
</dbReference>
<dbReference type="InterPro" id="IPR021109">
    <property type="entry name" value="Peptidase_aspartic_dom_sf"/>
</dbReference>
<name>A0A151RVQ7_CAJCA</name>
<dbReference type="AlphaFoldDB" id="A0A151RVQ7"/>
<evidence type="ECO:0000313" key="2">
    <source>
        <dbReference type="Proteomes" id="UP000075243"/>
    </source>
</evidence>
<dbReference type="Proteomes" id="UP000075243">
    <property type="component" value="Unassembled WGS sequence"/>
</dbReference>
<protein>
    <recommendedName>
        <fullName evidence="3">G-patch domain-containing protein</fullName>
    </recommendedName>
</protein>
<dbReference type="CDD" id="cd00303">
    <property type="entry name" value="retropepsin_like"/>
    <property type="match status" value="1"/>
</dbReference>
<dbReference type="SUPFAM" id="SSF50630">
    <property type="entry name" value="Acid proteases"/>
    <property type="match status" value="1"/>
</dbReference>
<gene>
    <name evidence="1" type="ORF">KK1_031729</name>
</gene>
<keyword evidence="2" id="KW-1185">Reference proteome</keyword>
<dbReference type="STRING" id="3821.A0A151RVQ7"/>
<dbReference type="PANTHER" id="PTHR33240:SF15">
    <property type="entry name" value="GAG-PRO-LIKE PROTEIN"/>
    <property type="match status" value="1"/>
</dbReference>
<dbReference type="EMBL" id="KQ483551">
    <property type="protein sequence ID" value="KYP46635.1"/>
    <property type="molecule type" value="Genomic_DNA"/>
</dbReference>
<sequence>MDHILARVLVDNGSSLNVMPKATLAKLPYDGSYIKPSTMIVRVFDGSRREVINEISLPIQIGPLTFEVVFHVMDIAPAYSCLLGRPWIHCARVVPSTLHQKLKFIVDDTLIIVLAEEDLLVSKPSSTPYIEVAKEALETSFQGLEIANVSYGKNIVKPQPSGASMMVAKTMLGSGYQHGCGLGRDAQGPSQFPELIDNKDRFVLGFKPSKAYKWRVVYEKRERRLAMLENREAKIDGVPICDLRESFWSVGFEFPNSIALVEQDFHEEEQASLVRACPLNMELNNWEIVEVPVVFNSDLKFEKNALESDNASVASNNFDCPINQTYEEIEHDLEPSPKLLRLVEQEVKEIQPHEELTETINLGDKEEKKEVKIGMLMKEPEHNKLIRLLHDYKGVFAWSYQDMPGLDTSIVEHKLPLKPECPPVKQKLR</sequence>
<reference evidence="1" key="1">
    <citation type="journal article" date="2012" name="Nat. Biotechnol.">
        <title>Draft genome sequence of pigeonpea (Cajanus cajan), an orphan legume crop of resource-poor farmers.</title>
        <authorList>
            <person name="Varshney R.K."/>
            <person name="Chen W."/>
            <person name="Li Y."/>
            <person name="Bharti A.K."/>
            <person name="Saxena R.K."/>
            <person name="Schlueter J.A."/>
            <person name="Donoghue M.T."/>
            <person name="Azam S."/>
            <person name="Fan G."/>
            <person name="Whaley A.M."/>
            <person name="Farmer A.D."/>
            <person name="Sheridan J."/>
            <person name="Iwata A."/>
            <person name="Tuteja R."/>
            <person name="Penmetsa R.V."/>
            <person name="Wu W."/>
            <person name="Upadhyaya H.D."/>
            <person name="Yang S.P."/>
            <person name="Shah T."/>
            <person name="Saxena K.B."/>
            <person name="Michael T."/>
            <person name="McCombie W.R."/>
            <person name="Yang B."/>
            <person name="Zhang G."/>
            <person name="Yang H."/>
            <person name="Wang J."/>
            <person name="Spillane C."/>
            <person name="Cook D.R."/>
            <person name="May G.D."/>
            <person name="Xu X."/>
            <person name="Jackson S.A."/>
        </authorList>
    </citation>
    <scope>NUCLEOTIDE SEQUENCE [LARGE SCALE GENOMIC DNA]</scope>
</reference>
<proteinExistence type="predicted"/>
<organism evidence="1 2">
    <name type="scientific">Cajanus cajan</name>
    <name type="common">Pigeon pea</name>
    <name type="synonym">Cajanus indicus</name>
    <dbReference type="NCBI Taxonomy" id="3821"/>
    <lineage>
        <taxon>Eukaryota</taxon>
        <taxon>Viridiplantae</taxon>
        <taxon>Streptophyta</taxon>
        <taxon>Embryophyta</taxon>
        <taxon>Tracheophyta</taxon>
        <taxon>Spermatophyta</taxon>
        <taxon>Magnoliopsida</taxon>
        <taxon>eudicotyledons</taxon>
        <taxon>Gunneridae</taxon>
        <taxon>Pentapetalae</taxon>
        <taxon>rosids</taxon>
        <taxon>fabids</taxon>
        <taxon>Fabales</taxon>
        <taxon>Fabaceae</taxon>
        <taxon>Papilionoideae</taxon>
        <taxon>50 kb inversion clade</taxon>
        <taxon>NPAAA clade</taxon>
        <taxon>indigoferoid/millettioid clade</taxon>
        <taxon>Phaseoleae</taxon>
        <taxon>Cajanus</taxon>
    </lineage>
</organism>
<evidence type="ECO:0008006" key="3">
    <source>
        <dbReference type="Google" id="ProtNLM"/>
    </source>
</evidence>
<dbReference type="OMA" id="WINAGHI"/>
<dbReference type="Gene3D" id="2.40.70.10">
    <property type="entry name" value="Acid Proteases"/>
    <property type="match status" value="1"/>
</dbReference>
<accession>A0A151RVQ7</accession>
<dbReference type="PANTHER" id="PTHR33240">
    <property type="entry name" value="OS08G0508500 PROTEIN"/>
    <property type="match status" value="1"/>
</dbReference>